<evidence type="ECO:0000259" key="7">
    <source>
        <dbReference type="Pfam" id="PF02900"/>
    </source>
</evidence>
<feature type="domain" description="Extradiol ring-cleavage dioxygenase class III enzyme subunit B" evidence="7">
    <location>
        <begin position="90"/>
        <end position="335"/>
    </location>
</feature>
<dbReference type="EMBL" id="JAVHJV010000002">
    <property type="protein sequence ID" value="KAK5944924.1"/>
    <property type="molecule type" value="Genomic_DNA"/>
</dbReference>
<dbReference type="Proteomes" id="UP001334248">
    <property type="component" value="Unassembled WGS sequence"/>
</dbReference>
<comment type="cofactor">
    <cofactor evidence="1">
        <name>Zn(2+)</name>
        <dbReference type="ChEBI" id="CHEBI:29105"/>
    </cofactor>
</comment>
<keyword evidence="6" id="KW-1133">Transmembrane helix</keyword>
<dbReference type="InterPro" id="IPR014436">
    <property type="entry name" value="Extradiol_dOase_DODA"/>
</dbReference>
<dbReference type="SUPFAM" id="SSF53213">
    <property type="entry name" value="LigB-like"/>
    <property type="match status" value="1"/>
</dbReference>
<dbReference type="CDD" id="cd07363">
    <property type="entry name" value="45_DOPA_Dioxygenase"/>
    <property type="match status" value="1"/>
</dbReference>
<organism evidence="8 9">
    <name type="scientific">Knufia obscura</name>
    <dbReference type="NCBI Taxonomy" id="1635080"/>
    <lineage>
        <taxon>Eukaryota</taxon>
        <taxon>Fungi</taxon>
        <taxon>Dikarya</taxon>
        <taxon>Ascomycota</taxon>
        <taxon>Pezizomycotina</taxon>
        <taxon>Eurotiomycetes</taxon>
        <taxon>Chaetothyriomycetidae</taxon>
        <taxon>Chaetothyriales</taxon>
        <taxon>Trichomeriaceae</taxon>
        <taxon>Knufia</taxon>
    </lineage>
</organism>
<reference evidence="8 9" key="1">
    <citation type="journal article" date="2023" name="Res Sq">
        <title>Genomic and morphological characterization of Knufia obscura isolated from the Mars 2020 spacecraft assembly facility.</title>
        <authorList>
            <person name="Chander A.M."/>
            <person name="Teixeira M.M."/>
            <person name="Singh N.K."/>
            <person name="Williams M.P."/>
            <person name="Parker C.W."/>
            <person name="Leo P."/>
            <person name="Stajich J.E."/>
            <person name="Torok T."/>
            <person name="Tighe S."/>
            <person name="Mason C.E."/>
            <person name="Venkateswaran K."/>
        </authorList>
    </citation>
    <scope>NUCLEOTIDE SEQUENCE [LARGE SCALE GENOMIC DNA]</scope>
    <source>
        <strain evidence="8 9">CCFEE 5817</strain>
    </source>
</reference>
<gene>
    <name evidence="8" type="ORF">PMZ80_002126</name>
</gene>
<evidence type="ECO:0000256" key="5">
    <source>
        <dbReference type="ARBA" id="ARBA00023002"/>
    </source>
</evidence>
<evidence type="ECO:0000313" key="8">
    <source>
        <dbReference type="EMBL" id="KAK5944924.1"/>
    </source>
</evidence>
<accession>A0ABR0RWF4</accession>
<comment type="caution">
    <text evidence="8">The sequence shown here is derived from an EMBL/GenBank/DDBJ whole genome shotgun (WGS) entry which is preliminary data.</text>
</comment>
<proteinExistence type="inferred from homology"/>
<evidence type="ECO:0000256" key="6">
    <source>
        <dbReference type="SAM" id="Phobius"/>
    </source>
</evidence>
<dbReference type="GeneID" id="89995575"/>
<feature type="transmembrane region" description="Helical" evidence="6">
    <location>
        <begin position="36"/>
        <end position="58"/>
    </location>
</feature>
<comment type="similarity">
    <text evidence="2">Belongs to the DODA-type extradiol aromatic ring-opening dioxygenase family.</text>
</comment>
<sequence>MAKYLHVGSMINLSNPGKKDSQSKDLSSMPTTISRFVVALLVLIVAIFLSSELNIVALPRLSRFFKPSAASALTSPASRKQYTTMPRTPVYFVSHGGPNTMFESDHKVFPKLQEIGREITEKVKPSAIVVFSAHWQAQRSNTIEVNVSEQEPLLYDFYGFPKHYYMEKFPNKGSPQLAKRVMELLGESGIQAIPEERGLDHGVFVPFKIMFSPEENPLSIPIVQVSLFDDDTNAAAHIKLGRAVQKLREEKVQIIVSGMAVHNLRDLWTTRATGQTMPYSISFDAAMKEAVETAPGEGRDQAMAGLLKRPDSRRAHPTFEHLVPIHVGVGAAGNDSGRQIWTLPEGSMSWAQYRFGEVEA</sequence>
<dbReference type="PANTHER" id="PTHR30096">
    <property type="entry name" value="4,5-DOPA DIOXYGENASE EXTRADIOL-LIKE PROTEIN"/>
    <property type="match status" value="1"/>
</dbReference>
<keyword evidence="6" id="KW-0812">Transmembrane</keyword>
<evidence type="ECO:0000256" key="1">
    <source>
        <dbReference type="ARBA" id="ARBA00001947"/>
    </source>
</evidence>
<dbReference type="RefSeq" id="XP_064733014.1">
    <property type="nucleotide sequence ID" value="XM_064870561.1"/>
</dbReference>
<keyword evidence="6" id="KW-0472">Membrane</keyword>
<name>A0ABR0RWF4_9EURO</name>
<evidence type="ECO:0000313" key="9">
    <source>
        <dbReference type="Proteomes" id="UP001334248"/>
    </source>
</evidence>
<dbReference type="PANTHER" id="PTHR30096:SF0">
    <property type="entry name" value="4,5-DOPA DIOXYGENASE EXTRADIOL-LIKE PROTEIN"/>
    <property type="match status" value="1"/>
</dbReference>
<evidence type="ECO:0000256" key="2">
    <source>
        <dbReference type="ARBA" id="ARBA00007581"/>
    </source>
</evidence>
<evidence type="ECO:0000256" key="4">
    <source>
        <dbReference type="ARBA" id="ARBA00022833"/>
    </source>
</evidence>
<dbReference type="InterPro" id="IPR004183">
    <property type="entry name" value="Xdiol_dOase_suB"/>
</dbReference>
<keyword evidence="9" id="KW-1185">Reference proteome</keyword>
<keyword evidence="3" id="KW-0479">Metal-binding</keyword>
<evidence type="ECO:0000256" key="3">
    <source>
        <dbReference type="ARBA" id="ARBA00022723"/>
    </source>
</evidence>
<dbReference type="Gene3D" id="3.40.830.10">
    <property type="entry name" value="LigB-like"/>
    <property type="match status" value="1"/>
</dbReference>
<dbReference type="Pfam" id="PF02900">
    <property type="entry name" value="LigB"/>
    <property type="match status" value="1"/>
</dbReference>
<keyword evidence="4" id="KW-0862">Zinc</keyword>
<protein>
    <recommendedName>
        <fullName evidence="7">Extradiol ring-cleavage dioxygenase class III enzyme subunit B domain-containing protein</fullName>
    </recommendedName>
</protein>
<keyword evidence="5" id="KW-0560">Oxidoreductase</keyword>